<feature type="chain" id="PRO_5020558218" evidence="1">
    <location>
        <begin position="24"/>
        <end position="236"/>
    </location>
</feature>
<dbReference type="PANTHER" id="PTHR34387">
    <property type="entry name" value="SLR1258 PROTEIN"/>
    <property type="match status" value="1"/>
</dbReference>
<dbReference type="EMBL" id="SMCP01000002">
    <property type="protein sequence ID" value="TCV89201.1"/>
    <property type="molecule type" value="Genomic_DNA"/>
</dbReference>
<sequence length="236" mass="26306">MKRIKGFITSGILLLVSALPAQAAEPAKPEQQVSFSVQVSRQVERDTMQVVLYAQQSGKTLKEISPIITQKLNLTVEEAKKRQVQTGMTNRRTNISYDKQGKPSGWIDYGEITLESQDFTALSDLIASVSEQLAVQNIRFTLSEQKKQSLEKQMTEEALQAFKQKAELISQNLQTKGYQIANLDLGSPSDLAVDSQPVYYERRAVFSASETPSMQVESGLADLKIQLNATIYLKND</sequence>
<accession>A0A4R3YBR2</accession>
<reference evidence="2 4" key="1">
    <citation type="submission" date="2019-03" db="EMBL/GenBank/DDBJ databases">
        <title>Genomic Encyclopedia of Type Strains, Phase IV (KMG-IV): sequencing the most valuable type-strain genomes for metagenomic binning, comparative biology and taxonomic classification.</title>
        <authorList>
            <person name="Goeker M."/>
        </authorList>
    </citation>
    <scope>NUCLEOTIDE SEQUENCE [LARGE SCALE GENOMIC DNA]</scope>
    <source>
        <strain evidence="2 4">DSM 28140</strain>
    </source>
</reference>
<gene>
    <name evidence="2" type="ORF">EDC16_10278</name>
    <name evidence="3" type="ORF">FHQ21_06255</name>
</gene>
<comment type="caution">
    <text evidence="2">The sequence shown here is derived from an EMBL/GenBank/DDBJ whole genome shotgun (WGS) entry which is preliminary data.</text>
</comment>
<keyword evidence="5" id="KW-1185">Reference proteome</keyword>
<reference evidence="3 5" key="2">
    <citation type="submission" date="2019-05" db="EMBL/GenBank/DDBJ databases">
        <title>Pasteurellaceae isolates from reptiles.</title>
        <authorList>
            <person name="Bojesen A.M."/>
            <person name="Lund E."/>
        </authorList>
    </citation>
    <scope>NUCLEOTIDE SEQUENCE [LARGE SCALE GENOMIC DNA]</scope>
    <source>
        <strain evidence="3 5">ELNT2x</strain>
    </source>
</reference>
<dbReference type="Proteomes" id="UP000305526">
    <property type="component" value="Unassembled WGS sequence"/>
</dbReference>
<dbReference type="AlphaFoldDB" id="A0A4R3YBR2"/>
<evidence type="ECO:0000313" key="5">
    <source>
        <dbReference type="Proteomes" id="UP000305526"/>
    </source>
</evidence>
<dbReference type="Proteomes" id="UP000294619">
    <property type="component" value="Unassembled WGS sequence"/>
</dbReference>
<proteinExistence type="predicted"/>
<dbReference type="PANTHER" id="PTHR34387:SF1">
    <property type="entry name" value="PERIPLASMIC IMMUNOGENIC PROTEIN"/>
    <property type="match status" value="1"/>
</dbReference>
<feature type="signal peptide" evidence="1">
    <location>
        <begin position="1"/>
        <end position="23"/>
    </location>
</feature>
<protein>
    <submittedName>
        <fullName evidence="3">DUF541 domain-containing protein</fullName>
    </submittedName>
    <submittedName>
        <fullName evidence="2">Putative secreted protein</fullName>
    </submittedName>
</protein>
<name>A0A4R3YBR2_9PAST</name>
<evidence type="ECO:0000313" key="4">
    <source>
        <dbReference type="Proteomes" id="UP000294619"/>
    </source>
</evidence>
<dbReference type="InterPro" id="IPR007497">
    <property type="entry name" value="SIMPL/DUF541"/>
</dbReference>
<dbReference type="Gene3D" id="3.30.110.170">
    <property type="entry name" value="Protein of unknown function (DUF541), domain 1"/>
    <property type="match status" value="1"/>
</dbReference>
<organism evidence="2 4">
    <name type="scientific">Testudinibacter aquarius</name>
    <dbReference type="NCBI Taxonomy" id="1524974"/>
    <lineage>
        <taxon>Bacteria</taxon>
        <taxon>Pseudomonadati</taxon>
        <taxon>Pseudomonadota</taxon>
        <taxon>Gammaproteobacteria</taxon>
        <taxon>Pasteurellales</taxon>
        <taxon>Pasteurellaceae</taxon>
        <taxon>Testudinibacter</taxon>
    </lineage>
</organism>
<dbReference type="RefSeq" id="WP_132964939.1">
    <property type="nucleotide sequence ID" value="NZ_LEKL01000001.1"/>
</dbReference>
<keyword evidence="1" id="KW-0732">Signal</keyword>
<evidence type="ECO:0000256" key="1">
    <source>
        <dbReference type="SAM" id="SignalP"/>
    </source>
</evidence>
<dbReference type="Gene3D" id="3.30.70.2970">
    <property type="entry name" value="Protein of unknown function (DUF541), domain 2"/>
    <property type="match status" value="1"/>
</dbReference>
<dbReference type="EMBL" id="VDGV01000044">
    <property type="protein sequence ID" value="TNG91959.1"/>
    <property type="molecule type" value="Genomic_DNA"/>
</dbReference>
<dbReference type="GO" id="GO:0006974">
    <property type="term" value="P:DNA damage response"/>
    <property type="evidence" value="ECO:0007669"/>
    <property type="project" value="TreeGrafter"/>
</dbReference>
<evidence type="ECO:0000313" key="2">
    <source>
        <dbReference type="EMBL" id="TCV89201.1"/>
    </source>
</evidence>
<dbReference type="Pfam" id="PF04402">
    <property type="entry name" value="SIMPL"/>
    <property type="match status" value="1"/>
</dbReference>
<evidence type="ECO:0000313" key="3">
    <source>
        <dbReference type="EMBL" id="TNG91959.1"/>
    </source>
</evidence>
<dbReference type="InterPro" id="IPR052022">
    <property type="entry name" value="26kDa_periplasmic_antigen"/>
</dbReference>